<evidence type="ECO:0000256" key="2">
    <source>
        <dbReference type="ARBA" id="ARBA00022448"/>
    </source>
</evidence>
<dbReference type="InterPro" id="IPR026015">
    <property type="entry name" value="ATP_synth_OSCP/delta_N_sf"/>
</dbReference>
<evidence type="ECO:0000256" key="6">
    <source>
        <dbReference type="ARBA" id="ARBA00023310"/>
    </source>
</evidence>
<dbReference type="AlphaFoldDB" id="A0A382ND88"/>
<organism evidence="7">
    <name type="scientific">marine metagenome</name>
    <dbReference type="NCBI Taxonomy" id="408172"/>
    <lineage>
        <taxon>unclassified sequences</taxon>
        <taxon>metagenomes</taxon>
        <taxon>ecological metagenomes</taxon>
    </lineage>
</organism>
<dbReference type="GO" id="GO:0016020">
    <property type="term" value="C:membrane"/>
    <property type="evidence" value="ECO:0007669"/>
    <property type="project" value="UniProtKB-SubCell"/>
</dbReference>
<keyword evidence="2" id="KW-0813">Transport</keyword>
<comment type="subcellular location">
    <subcellularLocation>
        <location evidence="1">Membrane</location>
    </subcellularLocation>
</comment>
<feature type="non-terminal residue" evidence="7">
    <location>
        <position position="84"/>
    </location>
</feature>
<proteinExistence type="predicted"/>
<gene>
    <name evidence="7" type="ORF">METZ01_LOCUS311534</name>
</gene>
<dbReference type="SUPFAM" id="SSF47928">
    <property type="entry name" value="N-terminal domain of the delta subunit of the F1F0-ATP synthase"/>
    <property type="match status" value="1"/>
</dbReference>
<keyword evidence="4" id="KW-0406">Ion transport</keyword>
<reference evidence="7" key="1">
    <citation type="submission" date="2018-05" db="EMBL/GenBank/DDBJ databases">
        <authorList>
            <person name="Lanie J.A."/>
            <person name="Ng W.-L."/>
            <person name="Kazmierczak K.M."/>
            <person name="Andrzejewski T.M."/>
            <person name="Davidsen T.M."/>
            <person name="Wayne K.J."/>
            <person name="Tettelin H."/>
            <person name="Glass J.I."/>
            <person name="Rusch D."/>
            <person name="Podicherti R."/>
            <person name="Tsui H.-C.T."/>
            <person name="Winkler M.E."/>
        </authorList>
    </citation>
    <scope>NUCLEOTIDE SEQUENCE</scope>
</reference>
<keyword evidence="6" id="KW-0066">ATP synthesis</keyword>
<dbReference type="InterPro" id="IPR000711">
    <property type="entry name" value="ATPase_OSCP/dsu"/>
</dbReference>
<evidence type="ECO:0000313" key="7">
    <source>
        <dbReference type="EMBL" id="SVC58680.1"/>
    </source>
</evidence>
<sequence>MASQLISGDLISDRYALALYDLASENKVIDLVLDNLQSIQEVINKNRELKLLVKSPLIFSNDKLEILLKIMSKQNLNELSITFL</sequence>
<name>A0A382ND88_9ZZZZ</name>
<dbReference type="EMBL" id="UINC01099417">
    <property type="protein sequence ID" value="SVC58680.1"/>
    <property type="molecule type" value="Genomic_DNA"/>
</dbReference>
<keyword evidence="5" id="KW-0472">Membrane</keyword>
<evidence type="ECO:0000256" key="1">
    <source>
        <dbReference type="ARBA" id="ARBA00004370"/>
    </source>
</evidence>
<evidence type="ECO:0008006" key="8">
    <source>
        <dbReference type="Google" id="ProtNLM"/>
    </source>
</evidence>
<dbReference type="Pfam" id="PF00213">
    <property type="entry name" value="OSCP"/>
    <property type="match status" value="1"/>
</dbReference>
<dbReference type="GO" id="GO:0046933">
    <property type="term" value="F:proton-transporting ATP synthase activity, rotational mechanism"/>
    <property type="evidence" value="ECO:0007669"/>
    <property type="project" value="InterPro"/>
</dbReference>
<evidence type="ECO:0000256" key="5">
    <source>
        <dbReference type="ARBA" id="ARBA00023136"/>
    </source>
</evidence>
<keyword evidence="3" id="KW-0375">Hydrogen ion transport</keyword>
<evidence type="ECO:0000256" key="4">
    <source>
        <dbReference type="ARBA" id="ARBA00023065"/>
    </source>
</evidence>
<protein>
    <recommendedName>
        <fullName evidence="8">ATP synthase subunit delta</fullName>
    </recommendedName>
</protein>
<accession>A0A382ND88</accession>
<dbReference type="Gene3D" id="1.10.520.20">
    <property type="entry name" value="N-terminal domain of the delta subunit of the F1F0-ATP synthase"/>
    <property type="match status" value="1"/>
</dbReference>
<evidence type="ECO:0000256" key="3">
    <source>
        <dbReference type="ARBA" id="ARBA00022781"/>
    </source>
</evidence>